<evidence type="ECO:0000256" key="2">
    <source>
        <dbReference type="ARBA" id="ARBA00022475"/>
    </source>
</evidence>
<keyword evidence="8" id="KW-0675">Receptor</keyword>
<dbReference type="InterPro" id="IPR007110">
    <property type="entry name" value="Ig-like_dom"/>
</dbReference>
<evidence type="ECO:0000256" key="6">
    <source>
        <dbReference type="ARBA" id="ARBA00023136"/>
    </source>
</evidence>
<dbReference type="GO" id="GO:0006955">
    <property type="term" value="P:immune response"/>
    <property type="evidence" value="ECO:0007669"/>
    <property type="project" value="TreeGrafter"/>
</dbReference>
<feature type="domain" description="Ig-like" evidence="12">
    <location>
        <begin position="47"/>
        <end position="144"/>
    </location>
</feature>
<proteinExistence type="predicted"/>
<comment type="subcellular location">
    <subcellularLocation>
        <location evidence="1">Cell membrane</location>
        <topology evidence="1">Single-pass type I membrane protein</topology>
    </subcellularLocation>
</comment>
<dbReference type="GO" id="GO:0071222">
    <property type="term" value="P:cellular response to lipopolysaccharide"/>
    <property type="evidence" value="ECO:0007669"/>
    <property type="project" value="TreeGrafter"/>
</dbReference>
<dbReference type="PANTHER" id="PTHR25466">
    <property type="entry name" value="T-LYMPHOCYTE ACTIVATION ANTIGEN"/>
    <property type="match status" value="1"/>
</dbReference>
<dbReference type="Pfam" id="PF07686">
    <property type="entry name" value="V-set"/>
    <property type="match status" value="1"/>
</dbReference>
<dbReference type="InterPro" id="IPR051713">
    <property type="entry name" value="T-cell_Activation_Regulation"/>
</dbReference>
<evidence type="ECO:0000256" key="7">
    <source>
        <dbReference type="ARBA" id="ARBA00023157"/>
    </source>
</evidence>
<keyword evidence="10" id="KW-0393">Immunoglobulin domain</keyword>
<dbReference type="InterPro" id="IPR013106">
    <property type="entry name" value="Ig_V-set"/>
</dbReference>
<keyword evidence="7" id="KW-1015">Disulfide bond</keyword>
<dbReference type="InterPro" id="IPR036179">
    <property type="entry name" value="Ig-like_dom_sf"/>
</dbReference>
<keyword evidence="14" id="KW-1185">Reference proteome</keyword>
<evidence type="ECO:0000256" key="1">
    <source>
        <dbReference type="ARBA" id="ARBA00004251"/>
    </source>
</evidence>
<keyword evidence="6 11" id="KW-0472">Membrane</keyword>
<dbReference type="Gene3D" id="2.60.40.10">
    <property type="entry name" value="Immunoglobulins"/>
    <property type="match status" value="2"/>
</dbReference>
<protein>
    <recommendedName>
        <fullName evidence="12">Ig-like domain-containing protein</fullName>
    </recommendedName>
</protein>
<dbReference type="Ensembl" id="ENSNMLT00000028842.1">
    <property type="protein sequence ID" value="ENSNMLP00000025807.1"/>
    <property type="gene ID" value="ENSNMLG00000016459.1"/>
</dbReference>
<dbReference type="GO" id="GO:0007166">
    <property type="term" value="P:cell surface receptor signaling pathway"/>
    <property type="evidence" value="ECO:0007669"/>
    <property type="project" value="TreeGrafter"/>
</dbReference>
<keyword evidence="5 11" id="KW-1133">Transmembrane helix</keyword>
<evidence type="ECO:0000256" key="8">
    <source>
        <dbReference type="ARBA" id="ARBA00023170"/>
    </source>
</evidence>
<dbReference type="PROSITE" id="PS50835">
    <property type="entry name" value="IG_LIKE"/>
    <property type="match status" value="2"/>
</dbReference>
<dbReference type="GO" id="GO:0042102">
    <property type="term" value="P:positive regulation of T cell proliferation"/>
    <property type="evidence" value="ECO:0007669"/>
    <property type="project" value="TreeGrafter"/>
</dbReference>
<dbReference type="GO" id="GO:0042130">
    <property type="term" value="P:negative regulation of T cell proliferation"/>
    <property type="evidence" value="ECO:0007669"/>
    <property type="project" value="TreeGrafter"/>
</dbReference>
<dbReference type="GO" id="GO:0009897">
    <property type="term" value="C:external side of plasma membrane"/>
    <property type="evidence" value="ECO:0007669"/>
    <property type="project" value="TreeGrafter"/>
</dbReference>
<evidence type="ECO:0000259" key="12">
    <source>
        <dbReference type="PROSITE" id="PS50835"/>
    </source>
</evidence>
<keyword evidence="9" id="KW-0325">Glycoprotein</keyword>
<dbReference type="InterPro" id="IPR003599">
    <property type="entry name" value="Ig_sub"/>
</dbReference>
<dbReference type="Proteomes" id="UP000694523">
    <property type="component" value="Unplaced"/>
</dbReference>
<evidence type="ECO:0000313" key="13">
    <source>
        <dbReference type="Ensembl" id="ENSNMLP00000025807.1"/>
    </source>
</evidence>
<reference evidence="13" key="1">
    <citation type="submission" date="2025-08" db="UniProtKB">
        <authorList>
            <consortium name="Ensembl"/>
        </authorList>
    </citation>
    <scope>IDENTIFICATION</scope>
</reference>
<evidence type="ECO:0000256" key="4">
    <source>
        <dbReference type="ARBA" id="ARBA00022729"/>
    </source>
</evidence>
<keyword evidence="2" id="KW-1003">Cell membrane</keyword>
<organism evidence="13 14">
    <name type="scientific">Neogobius melanostomus</name>
    <name type="common">round goby</name>
    <dbReference type="NCBI Taxonomy" id="47308"/>
    <lineage>
        <taxon>Eukaryota</taxon>
        <taxon>Metazoa</taxon>
        <taxon>Chordata</taxon>
        <taxon>Craniata</taxon>
        <taxon>Vertebrata</taxon>
        <taxon>Euteleostomi</taxon>
        <taxon>Actinopterygii</taxon>
        <taxon>Neopterygii</taxon>
        <taxon>Teleostei</taxon>
        <taxon>Neoteleostei</taxon>
        <taxon>Acanthomorphata</taxon>
        <taxon>Gobiaria</taxon>
        <taxon>Gobiiformes</taxon>
        <taxon>Gobioidei</taxon>
        <taxon>Gobiidae</taxon>
        <taxon>Benthophilinae</taxon>
        <taxon>Neogobiini</taxon>
        <taxon>Neogobius</taxon>
    </lineage>
</organism>
<evidence type="ECO:0000256" key="10">
    <source>
        <dbReference type="ARBA" id="ARBA00023319"/>
    </source>
</evidence>
<evidence type="ECO:0000256" key="9">
    <source>
        <dbReference type="ARBA" id="ARBA00023180"/>
    </source>
</evidence>
<dbReference type="AlphaFoldDB" id="A0A8C6TUQ2"/>
<evidence type="ECO:0000256" key="11">
    <source>
        <dbReference type="SAM" id="Phobius"/>
    </source>
</evidence>
<keyword evidence="4" id="KW-0732">Signal</keyword>
<dbReference type="GO" id="GO:0031295">
    <property type="term" value="P:T cell costimulation"/>
    <property type="evidence" value="ECO:0007669"/>
    <property type="project" value="TreeGrafter"/>
</dbReference>
<feature type="transmembrane region" description="Helical" evidence="11">
    <location>
        <begin position="268"/>
        <end position="290"/>
    </location>
</feature>
<evidence type="ECO:0000256" key="3">
    <source>
        <dbReference type="ARBA" id="ARBA00022692"/>
    </source>
</evidence>
<evidence type="ECO:0000256" key="5">
    <source>
        <dbReference type="ARBA" id="ARBA00022989"/>
    </source>
</evidence>
<keyword evidence="3 11" id="KW-0812">Transmembrane</keyword>
<evidence type="ECO:0000313" key="14">
    <source>
        <dbReference type="Proteomes" id="UP000694523"/>
    </source>
</evidence>
<accession>A0A8C6TUQ2</accession>
<dbReference type="SMART" id="SM00409">
    <property type="entry name" value="IG"/>
    <property type="match status" value="2"/>
</dbReference>
<reference evidence="13" key="2">
    <citation type="submission" date="2025-09" db="UniProtKB">
        <authorList>
            <consortium name="Ensembl"/>
        </authorList>
    </citation>
    <scope>IDENTIFICATION</scope>
</reference>
<name>A0A8C6TUQ2_9GOBI</name>
<feature type="domain" description="Ig-like" evidence="12">
    <location>
        <begin position="154"/>
        <end position="251"/>
    </location>
</feature>
<dbReference type="InterPro" id="IPR013783">
    <property type="entry name" value="Ig-like_fold"/>
</dbReference>
<dbReference type="SUPFAM" id="SSF48726">
    <property type="entry name" value="Immunoglobulin"/>
    <property type="match status" value="2"/>
</dbReference>
<sequence length="314" mass="35232">MWPIFILYVTLVLFHVARKYFKTIYLLQCNVSVLFIVVYFAGCACIPEFETKTYYVGERIILKCPRQYELTEPSTLHWIRFLSGNLPEFLGATYAFDYEGVNKTPHFTTKQDKGTFDLIIDDAKPSDTGFYYCVKTKQLEMEFTTATFLQINDPDSALSVESPDLSGTVDSGDSVDLQCWVQTENAQCFKEHMVLWFRSGLDQSSPGLVYAQRNSSGQCDRGAEDQGPHKCLYTFSKSMSPSDTGTYRCTVAACGQILFGNKTKVRTVIILLSVLLTISLIVLTVLICSIKRKCGHCFFGGGSTEGRPHGSNWA</sequence>
<dbReference type="PANTHER" id="PTHR25466:SF9">
    <property type="entry name" value="FIBRONECTIN TYPE-III DOMAIN-CONTAINING PROTEIN"/>
    <property type="match status" value="1"/>
</dbReference>